<gene>
    <name evidence="1" type="ORF">C1702_00255</name>
</gene>
<dbReference type="SUPFAM" id="SSF55729">
    <property type="entry name" value="Acyl-CoA N-acyltransferases (Nat)"/>
    <property type="match status" value="1"/>
</dbReference>
<protein>
    <recommendedName>
        <fullName evidence="3">GNAT family N-acetyltransferase</fullName>
    </recommendedName>
</protein>
<dbReference type="AlphaFoldDB" id="A0A2S5T910"/>
<reference evidence="1 2" key="1">
    <citation type="submission" date="2018-02" db="EMBL/GenBank/DDBJ databases">
        <title>Reclassifiation of [Polyangium] brachysporum DSM 7029 as Guopingzhaonella breviflexa gen. nov., sp. nov., a member of the family Comamonadaceae.</title>
        <authorList>
            <person name="Tang B."/>
        </authorList>
    </citation>
    <scope>NUCLEOTIDE SEQUENCE [LARGE SCALE GENOMIC DNA]</scope>
    <source>
        <strain evidence="1 2">DSM 15344</strain>
    </source>
</reference>
<evidence type="ECO:0008006" key="3">
    <source>
        <dbReference type="Google" id="ProtNLM"/>
    </source>
</evidence>
<evidence type="ECO:0000313" key="1">
    <source>
        <dbReference type="EMBL" id="PPE71471.1"/>
    </source>
</evidence>
<dbReference type="Proteomes" id="UP000239406">
    <property type="component" value="Unassembled WGS sequence"/>
</dbReference>
<sequence>MDLWPASILGACVVRVLRRGRELAAAVWFEDRGDGIAALHAHAAPAVRGRWLTPANLRYLAREARAAGFVALTAVPLPEHRHYALRLGFEEMDGGLFLPLYTLPKEQSSG</sequence>
<dbReference type="EMBL" id="PSNY01000001">
    <property type="protein sequence ID" value="PPE71471.1"/>
    <property type="molecule type" value="Genomic_DNA"/>
</dbReference>
<dbReference type="InterPro" id="IPR016181">
    <property type="entry name" value="Acyl_CoA_acyltransferase"/>
</dbReference>
<comment type="caution">
    <text evidence="1">The sequence shown here is derived from an EMBL/GenBank/DDBJ whole genome shotgun (WGS) entry which is preliminary data.</text>
</comment>
<keyword evidence="2" id="KW-1185">Reference proteome</keyword>
<name>A0A2S5T910_9BURK</name>
<accession>A0A2S5T910</accession>
<proteinExistence type="predicted"/>
<evidence type="ECO:0000313" key="2">
    <source>
        <dbReference type="Proteomes" id="UP000239406"/>
    </source>
</evidence>
<organism evidence="1 2">
    <name type="scientific">Caldimonas thermodepolymerans</name>
    <dbReference type="NCBI Taxonomy" id="215580"/>
    <lineage>
        <taxon>Bacteria</taxon>
        <taxon>Pseudomonadati</taxon>
        <taxon>Pseudomonadota</taxon>
        <taxon>Betaproteobacteria</taxon>
        <taxon>Burkholderiales</taxon>
        <taxon>Sphaerotilaceae</taxon>
        <taxon>Caldimonas</taxon>
    </lineage>
</organism>